<dbReference type="PATRIC" id="fig|1110502.3.peg.2797"/>
<dbReference type="eggNOG" id="COG1116">
    <property type="taxonomic scope" value="Bacteria"/>
</dbReference>
<dbReference type="STRING" id="1110502.TMO_2728"/>
<dbReference type="PANTHER" id="PTHR42788:SF17">
    <property type="entry name" value="ALIPHATIC SULFONATES IMPORT ATP-BINDING PROTEIN SSUB"/>
    <property type="match status" value="1"/>
</dbReference>
<evidence type="ECO:0000256" key="5">
    <source>
        <dbReference type="ARBA" id="ARBA00022840"/>
    </source>
</evidence>
<dbReference type="HOGENOM" id="CLU_000604_1_22_5"/>
<comment type="similarity">
    <text evidence="1">Belongs to the ABC transporter superfamily.</text>
</comment>
<dbReference type="Pfam" id="PF00005">
    <property type="entry name" value="ABC_tran"/>
    <property type="match status" value="1"/>
</dbReference>
<dbReference type="SMART" id="SM00382">
    <property type="entry name" value="AAA"/>
    <property type="match status" value="1"/>
</dbReference>
<dbReference type="PROSITE" id="PS50893">
    <property type="entry name" value="ABC_TRANSPORTER_2"/>
    <property type="match status" value="1"/>
</dbReference>
<protein>
    <submittedName>
        <fullName evidence="9">ABC transporter related protein</fullName>
    </submittedName>
</protein>
<dbReference type="EMBL" id="CP003236">
    <property type="protein sequence ID" value="AFK54566.1"/>
    <property type="molecule type" value="Genomic_DNA"/>
</dbReference>
<feature type="domain" description="ABC transporter" evidence="8">
    <location>
        <begin position="38"/>
        <end position="271"/>
    </location>
</feature>
<evidence type="ECO:0000259" key="8">
    <source>
        <dbReference type="PROSITE" id="PS50893"/>
    </source>
</evidence>
<reference evidence="9 10" key="1">
    <citation type="journal article" date="2012" name="J. Am. Chem. Soc.">
        <title>Bacterial biosynthesis and maturation of the didemnin anti-cancer agents.</title>
        <authorList>
            <person name="Xu Y."/>
            <person name="Kersten R.D."/>
            <person name="Nam S.J."/>
            <person name="Lu L."/>
            <person name="Al-Suwailem A.M."/>
            <person name="Zheng H."/>
            <person name="Fenical W."/>
            <person name="Dorrestein P.C."/>
            <person name="Moore B.S."/>
            <person name="Qian P.Y."/>
        </authorList>
    </citation>
    <scope>NUCLEOTIDE SEQUENCE [LARGE SCALE GENOMIC DNA]</scope>
    <source>
        <strain evidence="9 10">KA081020-065</strain>
    </source>
</reference>
<keyword evidence="4" id="KW-0547">Nucleotide-binding</keyword>
<dbReference type="InterPro" id="IPR003439">
    <property type="entry name" value="ABC_transporter-like_ATP-bd"/>
</dbReference>
<dbReference type="Gene3D" id="3.40.50.300">
    <property type="entry name" value="P-loop containing nucleotide triphosphate hydrolases"/>
    <property type="match status" value="1"/>
</dbReference>
<evidence type="ECO:0000256" key="2">
    <source>
        <dbReference type="ARBA" id="ARBA00022448"/>
    </source>
</evidence>
<dbReference type="CDD" id="cd03293">
    <property type="entry name" value="ABC_NrtD_SsuB_transporters"/>
    <property type="match status" value="1"/>
</dbReference>
<gene>
    <name evidence="9" type="ordered locus">TMO_2728</name>
</gene>
<dbReference type="SUPFAM" id="SSF52540">
    <property type="entry name" value="P-loop containing nucleoside triphosphate hydrolases"/>
    <property type="match status" value="1"/>
</dbReference>
<dbReference type="InterPro" id="IPR027417">
    <property type="entry name" value="P-loop_NTPase"/>
</dbReference>
<dbReference type="InterPro" id="IPR017871">
    <property type="entry name" value="ABC_transporter-like_CS"/>
</dbReference>
<dbReference type="KEGG" id="tmo:TMO_2728"/>
<dbReference type="PROSITE" id="PS00211">
    <property type="entry name" value="ABC_TRANSPORTER_1"/>
    <property type="match status" value="1"/>
</dbReference>
<dbReference type="Proteomes" id="UP000005258">
    <property type="component" value="Chromosome"/>
</dbReference>
<name>I3TP78_TISMK</name>
<dbReference type="AlphaFoldDB" id="I3TP78"/>
<evidence type="ECO:0000313" key="9">
    <source>
        <dbReference type="EMBL" id="AFK54566.1"/>
    </source>
</evidence>
<evidence type="ECO:0000256" key="6">
    <source>
        <dbReference type="ARBA" id="ARBA00022967"/>
    </source>
</evidence>
<dbReference type="InterPro" id="IPR003593">
    <property type="entry name" value="AAA+_ATPase"/>
</dbReference>
<dbReference type="RefSeq" id="WP_014746243.1">
    <property type="nucleotide sequence ID" value="NC_017956.1"/>
</dbReference>
<accession>I3TP78</accession>
<keyword evidence="5" id="KW-0067">ATP-binding</keyword>
<dbReference type="InterPro" id="IPR050166">
    <property type="entry name" value="ABC_transporter_ATP-bind"/>
</dbReference>
<keyword evidence="3" id="KW-1003">Cell membrane</keyword>
<sequence>MSETRPIDFPFFALPDADPADAAATAHPPVVAARGAALDLDRVGRRFPLDGREVEVLSGISLAAAPGETLVVVGASGCGKSTLLRLILGLDRPDTGRILVDGRLVDGPDTDRGIVFQDHRLFPWTRVEDNVAHALVAHSVPRRERLARARAELARVGLSAHARSWPGQLSGGQAQRVALARALVARPRILLLDEPFAALDAITRRRLQDEVAGIIRSEGLTAVMVTHDVDEAIRMGDRIVVMRPHPGRISRILTTGEARGTGPAAETRRRQITRQVLDDLGLR</sequence>
<evidence type="ECO:0000256" key="4">
    <source>
        <dbReference type="ARBA" id="ARBA00022741"/>
    </source>
</evidence>
<evidence type="ECO:0000256" key="3">
    <source>
        <dbReference type="ARBA" id="ARBA00022475"/>
    </source>
</evidence>
<evidence type="ECO:0000256" key="1">
    <source>
        <dbReference type="ARBA" id="ARBA00005417"/>
    </source>
</evidence>
<keyword evidence="10" id="KW-1185">Reference proteome</keyword>
<keyword evidence="7" id="KW-0472">Membrane</keyword>
<dbReference type="PANTHER" id="PTHR42788">
    <property type="entry name" value="TAURINE IMPORT ATP-BINDING PROTEIN-RELATED"/>
    <property type="match status" value="1"/>
</dbReference>
<dbReference type="GO" id="GO:0016887">
    <property type="term" value="F:ATP hydrolysis activity"/>
    <property type="evidence" value="ECO:0007669"/>
    <property type="project" value="InterPro"/>
</dbReference>
<keyword evidence="2" id="KW-0813">Transport</keyword>
<dbReference type="GO" id="GO:0005524">
    <property type="term" value="F:ATP binding"/>
    <property type="evidence" value="ECO:0007669"/>
    <property type="project" value="UniProtKB-KW"/>
</dbReference>
<evidence type="ECO:0000256" key="7">
    <source>
        <dbReference type="ARBA" id="ARBA00023136"/>
    </source>
</evidence>
<proteinExistence type="inferred from homology"/>
<keyword evidence="6" id="KW-1278">Translocase</keyword>
<evidence type="ECO:0000313" key="10">
    <source>
        <dbReference type="Proteomes" id="UP000005258"/>
    </source>
</evidence>
<organism evidence="9 10">
    <name type="scientific">Tistrella mobilis (strain KA081020-065)</name>
    <dbReference type="NCBI Taxonomy" id="1110502"/>
    <lineage>
        <taxon>Bacteria</taxon>
        <taxon>Pseudomonadati</taxon>
        <taxon>Pseudomonadota</taxon>
        <taxon>Alphaproteobacteria</taxon>
        <taxon>Geminicoccales</taxon>
        <taxon>Geminicoccaceae</taxon>
        <taxon>Tistrella</taxon>
    </lineage>
</organism>